<evidence type="ECO:0000256" key="4">
    <source>
        <dbReference type="ARBA" id="ARBA00022454"/>
    </source>
</evidence>
<evidence type="ECO:0000256" key="1">
    <source>
        <dbReference type="ARBA" id="ARBA00004123"/>
    </source>
</evidence>
<evidence type="ECO:0000256" key="2">
    <source>
        <dbReference type="ARBA" id="ARBA00004286"/>
    </source>
</evidence>
<organism evidence="7 8">
    <name type="scientific">Caenorhabditis briggsae</name>
    <dbReference type="NCBI Taxonomy" id="6238"/>
    <lineage>
        <taxon>Eukaryota</taxon>
        <taxon>Metazoa</taxon>
        <taxon>Ecdysozoa</taxon>
        <taxon>Nematoda</taxon>
        <taxon>Chromadorea</taxon>
        <taxon>Rhabditida</taxon>
        <taxon>Rhabditina</taxon>
        <taxon>Rhabditomorpha</taxon>
        <taxon>Rhabditoidea</taxon>
        <taxon>Rhabditidae</taxon>
        <taxon>Peloderinae</taxon>
        <taxon>Caenorhabditis</taxon>
    </lineage>
</organism>
<feature type="domain" description="INTS8 TPR repeats" evidence="6">
    <location>
        <begin position="456"/>
        <end position="947"/>
    </location>
</feature>
<sequence>MDNPDTNGELSWFELFVDPTVVSKAILDPEKKKQLPKLCMQFTDKGLLAEREKERGKLAVEELMLFERKSASMKLCAMATFAALDFDIEFVIDNIHRNELLTLRVLADNFYRIYNEKNLDATFGNWLFYRFVLSIDRRNRLDPPAPRATIATTLSNGQIMPLDPASVKHEKTQRTILELKDHIMKAKAFITELSEVPRDIVAPGIQCFLKPFIELAPKAMTAAFLGDRNVLIENPSADFEAEKVILPAADVANKCLSELVVVHYTNGELLEAKKILSRVTKPKTAHPMVAIDEDVFRAYCAILNVKGTDYSTSGAIKPYIFDLNALNDEENRKSEVWRQRGVQETSGQLQSVYKAENAACSVAENHPECIRDAIKTTAEVERFSKVLKKKLEGIRDKRRLQRIRAQLQFLCATIPDLRDILAANEVDVKGLRQFVTPSQHQNLERPPSTEQISNSLRGNDPFWALMTEFDVHILKMALVELGPFWFPLKMPVSEFLLDTLEKRANTPIYTITRLFLSKLYQLSRMHNFRGYLETLSSYNPDLGQDMGVDLAFESVYVKSLISNAHMPWKIAHWDVTNADSALIFDQKLIRVNENSAKMYNQCISLMLNLGDHQIVFDKGGQIPIDIFKCIPIARMFGAFIPATDESVAKKCADGFLRSLTPVIVGAQPPRGGMRREHDAEKKMLAFRSQLVLQYHMMSLVKQKNLLDFILAYFVFLHNRNMLAKKQSHLKIHAKLVHLYSNETITNTDIPNLDDVHQFLRMIIEKAYSISKTDEDTLRTYADFLYIEKDYQGAAQKYMEYFAVQDPLFRINFIPPDRPDDLKKMEKASEKLYDEQIFHRLRICTAHSGFLTMSLLTCQWLRTGKSKSFTKSMRLLANNETRDVGANCAEFIIDIQAVELLSQNYQANRMTKSLNTLYTGASSLSANQNVGPVLSREEMKRRTCRITKSWVPTEEIGDKNEVKEALIGTRKIDR</sequence>
<evidence type="ECO:0000256" key="5">
    <source>
        <dbReference type="ARBA" id="ARBA00023242"/>
    </source>
</evidence>
<dbReference type="GO" id="GO:0034472">
    <property type="term" value="P:snRNA 3'-end processing"/>
    <property type="evidence" value="ECO:0007669"/>
    <property type="project" value="InterPro"/>
</dbReference>
<gene>
    <name evidence="7" type="ORF">L5515_002685</name>
</gene>
<proteinExistence type="inferred from homology"/>
<keyword evidence="8" id="KW-1185">Reference proteome</keyword>
<dbReference type="AlphaFoldDB" id="A0AAE9E741"/>
<dbReference type="EMBL" id="CP092620">
    <property type="protein sequence ID" value="UMM15132.1"/>
    <property type="molecule type" value="Genomic_DNA"/>
</dbReference>
<dbReference type="Proteomes" id="UP000829354">
    <property type="component" value="Chromosome I"/>
</dbReference>
<dbReference type="PANTHER" id="PTHR13350">
    <property type="entry name" value="INTEGRATOR COMPLEX SUBUNIT 8"/>
    <property type="match status" value="1"/>
</dbReference>
<keyword evidence="5" id="KW-0539">Nucleus</keyword>
<protein>
    <recommendedName>
        <fullName evidence="6">INTS8 TPR repeats domain-containing protein</fullName>
    </recommendedName>
</protein>
<evidence type="ECO:0000256" key="3">
    <source>
        <dbReference type="ARBA" id="ARBA00007147"/>
    </source>
</evidence>
<dbReference type="InterPro" id="IPR057980">
    <property type="entry name" value="TPR_INTS8"/>
</dbReference>
<comment type="similarity">
    <text evidence="3">Belongs to the Integrator subunit 8 family.</text>
</comment>
<evidence type="ECO:0000313" key="7">
    <source>
        <dbReference type="EMBL" id="UMM15132.1"/>
    </source>
</evidence>
<dbReference type="GO" id="GO:0005694">
    <property type="term" value="C:chromosome"/>
    <property type="evidence" value="ECO:0007669"/>
    <property type="project" value="UniProtKB-SubCell"/>
</dbReference>
<keyword evidence="4" id="KW-0158">Chromosome</keyword>
<dbReference type="Pfam" id="PF25756">
    <property type="entry name" value="TPR_INTS8"/>
    <property type="match status" value="1"/>
</dbReference>
<dbReference type="GO" id="GO:0005634">
    <property type="term" value="C:nucleus"/>
    <property type="evidence" value="ECO:0007669"/>
    <property type="project" value="UniProtKB-SubCell"/>
</dbReference>
<evidence type="ECO:0000259" key="6">
    <source>
        <dbReference type="Pfam" id="PF25756"/>
    </source>
</evidence>
<dbReference type="PANTHER" id="PTHR13350:SF1">
    <property type="entry name" value="INTEGRATOR COMPLEX SUBUNIT 8"/>
    <property type="match status" value="1"/>
</dbReference>
<evidence type="ECO:0000313" key="8">
    <source>
        <dbReference type="Proteomes" id="UP000829354"/>
    </source>
</evidence>
<name>A0AAE9E741_CAEBR</name>
<accession>A0AAE9E741</accession>
<comment type="subcellular location">
    <subcellularLocation>
        <location evidence="2">Chromosome</location>
    </subcellularLocation>
    <subcellularLocation>
        <location evidence="1">Nucleus</location>
    </subcellularLocation>
</comment>
<reference evidence="7 8" key="1">
    <citation type="submission" date="2022-04" db="EMBL/GenBank/DDBJ databases">
        <title>Chromosome-level reference genomes for two strains of Caenorhabditis briggsae: an improved platform for comparative genomics.</title>
        <authorList>
            <person name="Stevens L."/>
            <person name="Andersen E."/>
        </authorList>
    </citation>
    <scope>NUCLEOTIDE SEQUENCE [LARGE SCALE GENOMIC DNA]</scope>
    <source>
        <strain evidence="7">VX34</strain>
        <tissue evidence="7">Whole-organism</tissue>
    </source>
</reference>
<dbReference type="InterPro" id="IPR038751">
    <property type="entry name" value="INTS8"/>
</dbReference>